<sequence length="298" mass="33263">MPSLKSLKTSKSAKTTKATTEGDGGEASAERRVVLYEGSTFHTQSGVKLKKNALYELLGVPTTATQNEIKKAYRQKALQLHPDKNIDVLGQINRAYKILSDPTKRKIYDQYGIDAVQTFEETEIYPSCLWFFYRRLGRIALCLILLFTCCFCCFCCCACFCDCFCGCCCNRCCKSKYDDDDDDGYMKYDPEAAQPPPPPKSKLSSIINSISSKRVIKKKKRNQEESGIPMTDNPNGRPETIRIDPRSAASSAPPSHSFASNVQSQQNYQSGNLQNQQSNDPTSNKLPTQSTQEATTNE</sequence>
<name>A0AC35GUT0_9BILA</name>
<dbReference type="WBParaSite" id="PS1159_v2.g890.t1">
    <property type="protein sequence ID" value="PS1159_v2.g890.t1"/>
    <property type="gene ID" value="PS1159_v2.g890"/>
</dbReference>
<accession>A0AC35GUT0</accession>
<protein>
    <submittedName>
        <fullName evidence="2">J domain-containing protein</fullName>
    </submittedName>
</protein>
<evidence type="ECO:0000313" key="1">
    <source>
        <dbReference type="Proteomes" id="UP000887580"/>
    </source>
</evidence>
<organism evidence="1 2">
    <name type="scientific">Panagrolaimus sp. PS1159</name>
    <dbReference type="NCBI Taxonomy" id="55785"/>
    <lineage>
        <taxon>Eukaryota</taxon>
        <taxon>Metazoa</taxon>
        <taxon>Ecdysozoa</taxon>
        <taxon>Nematoda</taxon>
        <taxon>Chromadorea</taxon>
        <taxon>Rhabditida</taxon>
        <taxon>Tylenchina</taxon>
        <taxon>Panagrolaimomorpha</taxon>
        <taxon>Panagrolaimoidea</taxon>
        <taxon>Panagrolaimidae</taxon>
        <taxon>Panagrolaimus</taxon>
    </lineage>
</organism>
<evidence type="ECO:0000313" key="2">
    <source>
        <dbReference type="WBParaSite" id="PS1159_v2.g890.t1"/>
    </source>
</evidence>
<dbReference type="Proteomes" id="UP000887580">
    <property type="component" value="Unplaced"/>
</dbReference>
<reference evidence="2" key="1">
    <citation type="submission" date="2022-11" db="UniProtKB">
        <authorList>
            <consortium name="WormBaseParasite"/>
        </authorList>
    </citation>
    <scope>IDENTIFICATION</scope>
</reference>
<proteinExistence type="predicted"/>